<sequence length="137" mass="14848">MYNHIMFPVDLHLPPEVRKAADVASQVAQWQGAKITVVSVTGTQPGDPVQSDEPINRQLREFADQLAEKSGAEVAFRNIHSVDVAAEVDGDLTRAAEEVGADLIVVGTHAPRIMDYIFSSHAGYLAKHASVSVFVVR</sequence>
<dbReference type="PANTHER" id="PTHR46268:SF6">
    <property type="entry name" value="UNIVERSAL STRESS PROTEIN UP12"/>
    <property type="match status" value="1"/>
</dbReference>
<dbReference type="Gene3D" id="3.40.50.620">
    <property type="entry name" value="HUPs"/>
    <property type="match status" value="1"/>
</dbReference>
<dbReference type="EMBL" id="CYUD01000015">
    <property type="protein sequence ID" value="CUK16051.1"/>
    <property type="molecule type" value="Genomic_DNA"/>
</dbReference>
<dbReference type="STRING" id="1715692.RUE5091_03942"/>
<comment type="similarity">
    <text evidence="1">Belongs to the universal stress protein A family.</text>
</comment>
<evidence type="ECO:0000256" key="1">
    <source>
        <dbReference type="ARBA" id="ARBA00008791"/>
    </source>
</evidence>
<name>A0A0N7MAU4_9RHOB</name>
<evidence type="ECO:0000313" key="3">
    <source>
        <dbReference type="EMBL" id="CUK16051.1"/>
    </source>
</evidence>
<dbReference type="InterPro" id="IPR006016">
    <property type="entry name" value="UspA"/>
</dbReference>
<dbReference type="SUPFAM" id="SSF52402">
    <property type="entry name" value="Adenine nucleotide alpha hydrolases-like"/>
    <property type="match status" value="1"/>
</dbReference>
<keyword evidence="4" id="KW-1185">Reference proteome</keyword>
<dbReference type="PANTHER" id="PTHR46268">
    <property type="entry name" value="STRESS RESPONSE PROTEIN NHAX"/>
    <property type="match status" value="1"/>
</dbReference>
<reference evidence="4" key="1">
    <citation type="submission" date="2015-09" db="EMBL/GenBank/DDBJ databases">
        <authorList>
            <person name="Rodrigo-Torres L."/>
            <person name="Arahal D.R."/>
        </authorList>
    </citation>
    <scope>NUCLEOTIDE SEQUENCE [LARGE SCALE GENOMIC DNA]</scope>
    <source>
        <strain evidence="4">CECT 5091</strain>
    </source>
</reference>
<proteinExistence type="inferred from homology"/>
<gene>
    <name evidence="3" type="primary">uspG_2</name>
    <name evidence="3" type="ORF">RUE5091_03942</name>
</gene>
<dbReference type="Proteomes" id="UP000051260">
    <property type="component" value="Unassembled WGS sequence"/>
</dbReference>
<organism evidence="3 4">
    <name type="scientific">Ruegeria denitrificans</name>
    <dbReference type="NCBI Taxonomy" id="1715692"/>
    <lineage>
        <taxon>Bacteria</taxon>
        <taxon>Pseudomonadati</taxon>
        <taxon>Pseudomonadota</taxon>
        <taxon>Alphaproteobacteria</taxon>
        <taxon>Rhodobacterales</taxon>
        <taxon>Roseobacteraceae</taxon>
        <taxon>Ruegeria</taxon>
    </lineage>
</organism>
<dbReference type="RefSeq" id="WP_058283643.1">
    <property type="nucleotide sequence ID" value="NZ_CYUD01000015.1"/>
</dbReference>
<feature type="domain" description="UspA" evidence="2">
    <location>
        <begin position="1"/>
        <end position="137"/>
    </location>
</feature>
<dbReference type="CDD" id="cd00293">
    <property type="entry name" value="USP-like"/>
    <property type="match status" value="1"/>
</dbReference>
<evidence type="ECO:0000313" key="4">
    <source>
        <dbReference type="Proteomes" id="UP000051260"/>
    </source>
</evidence>
<dbReference type="InterPro" id="IPR014729">
    <property type="entry name" value="Rossmann-like_a/b/a_fold"/>
</dbReference>
<protein>
    <submittedName>
        <fullName evidence="3">Universal stress protein G</fullName>
    </submittedName>
</protein>
<accession>A0A0N7MAU4</accession>
<dbReference type="Pfam" id="PF00582">
    <property type="entry name" value="Usp"/>
    <property type="match status" value="1"/>
</dbReference>
<dbReference type="OrthoDB" id="9792500at2"/>
<dbReference type="AlphaFoldDB" id="A0A0N7MAU4"/>
<evidence type="ECO:0000259" key="2">
    <source>
        <dbReference type="Pfam" id="PF00582"/>
    </source>
</evidence>